<dbReference type="RefSeq" id="WP_143907765.1">
    <property type="nucleotide sequence ID" value="NZ_CP041765.1"/>
</dbReference>
<reference evidence="6 7" key="1">
    <citation type="submission" date="2019-07" db="EMBL/GenBank/DDBJ databases">
        <title>Tomitella cavernea sp. nov., an actinomycete isolated from soil.</title>
        <authorList>
            <person name="Cheng J."/>
        </authorList>
    </citation>
    <scope>NUCLEOTIDE SEQUENCE [LARGE SCALE GENOMIC DNA]</scope>
    <source>
        <strain evidence="6 7">HY188</strain>
    </source>
</reference>
<dbReference type="SUPFAM" id="SSF46689">
    <property type="entry name" value="Homeodomain-like"/>
    <property type="match status" value="1"/>
</dbReference>
<evidence type="ECO:0000256" key="4">
    <source>
        <dbReference type="PROSITE-ProRule" id="PRU00335"/>
    </source>
</evidence>
<dbReference type="Pfam" id="PF21943">
    <property type="entry name" value="TetR_C_46"/>
    <property type="match status" value="1"/>
</dbReference>
<feature type="DNA-binding region" description="H-T-H motif" evidence="4">
    <location>
        <begin position="37"/>
        <end position="56"/>
    </location>
</feature>
<dbReference type="PANTHER" id="PTHR30055">
    <property type="entry name" value="HTH-TYPE TRANSCRIPTIONAL REGULATOR RUTR"/>
    <property type="match status" value="1"/>
</dbReference>
<evidence type="ECO:0000256" key="1">
    <source>
        <dbReference type="ARBA" id="ARBA00023015"/>
    </source>
</evidence>
<keyword evidence="3" id="KW-0804">Transcription</keyword>
<evidence type="ECO:0000313" key="7">
    <source>
        <dbReference type="Proteomes" id="UP000317344"/>
    </source>
</evidence>
<dbReference type="Pfam" id="PF00440">
    <property type="entry name" value="TetR_N"/>
    <property type="match status" value="1"/>
</dbReference>
<evidence type="ECO:0000259" key="5">
    <source>
        <dbReference type="PROSITE" id="PS50977"/>
    </source>
</evidence>
<dbReference type="GO" id="GO:0003700">
    <property type="term" value="F:DNA-binding transcription factor activity"/>
    <property type="evidence" value="ECO:0007669"/>
    <property type="project" value="TreeGrafter"/>
</dbReference>
<dbReference type="PROSITE" id="PS01081">
    <property type="entry name" value="HTH_TETR_1"/>
    <property type="match status" value="1"/>
</dbReference>
<organism evidence="6 7">
    <name type="scientific">Tomitella fengzijianii</name>
    <dbReference type="NCBI Taxonomy" id="2597660"/>
    <lineage>
        <taxon>Bacteria</taxon>
        <taxon>Bacillati</taxon>
        <taxon>Actinomycetota</taxon>
        <taxon>Actinomycetes</taxon>
        <taxon>Mycobacteriales</taxon>
        <taxon>Tomitella</taxon>
    </lineage>
</organism>
<dbReference type="OrthoDB" id="8479950at2"/>
<keyword evidence="1" id="KW-0805">Transcription regulation</keyword>
<keyword evidence="7" id="KW-1185">Reference proteome</keyword>
<evidence type="ECO:0000256" key="3">
    <source>
        <dbReference type="ARBA" id="ARBA00023163"/>
    </source>
</evidence>
<dbReference type="InterPro" id="IPR023772">
    <property type="entry name" value="DNA-bd_HTH_TetR-type_CS"/>
</dbReference>
<dbReference type="PANTHER" id="PTHR30055:SF174">
    <property type="entry name" value="TRANSCRIPTIONAL REGULATORY PROTEIN (PROBABLY TETR-FAMILY)-RELATED"/>
    <property type="match status" value="1"/>
</dbReference>
<dbReference type="EMBL" id="CP041765">
    <property type="protein sequence ID" value="QDQ97253.1"/>
    <property type="molecule type" value="Genomic_DNA"/>
</dbReference>
<gene>
    <name evidence="6" type="ORF">FO059_07810</name>
</gene>
<feature type="domain" description="HTH tetR-type" evidence="5">
    <location>
        <begin position="14"/>
        <end position="74"/>
    </location>
</feature>
<evidence type="ECO:0000256" key="2">
    <source>
        <dbReference type="ARBA" id="ARBA00023125"/>
    </source>
</evidence>
<dbReference type="InterPro" id="IPR050109">
    <property type="entry name" value="HTH-type_TetR-like_transc_reg"/>
</dbReference>
<proteinExistence type="predicted"/>
<evidence type="ECO:0000313" key="6">
    <source>
        <dbReference type="EMBL" id="QDQ97253.1"/>
    </source>
</evidence>
<dbReference type="PROSITE" id="PS50977">
    <property type="entry name" value="HTH_TETR_2"/>
    <property type="match status" value="1"/>
</dbReference>
<name>A0A516X2I0_9ACTN</name>
<accession>A0A516X2I0</accession>
<dbReference type="Gene3D" id="1.10.357.10">
    <property type="entry name" value="Tetracycline Repressor, domain 2"/>
    <property type="match status" value="1"/>
</dbReference>
<dbReference type="AlphaFoldDB" id="A0A516X2I0"/>
<keyword evidence="2 4" id="KW-0238">DNA-binding</keyword>
<sequence>MTSVEEKRTRLSPQARRRQLVTLGVEMLSGRSIDAVSVEELAERAGVSRGLIFHYFGSKQGYLLAVVKHLSEEMIAFTDPDPSLPPLEQLSGSLSAYLDYVTENRDGYVSLLRGTTSSDPEMRAVFDYTRGVLAQRVLERVPLIGVEVTPRVELAARGWVAFVEETVISWLREPGVSREELLELLNQALPAVAMRPEQALALLAAADV</sequence>
<dbReference type="Proteomes" id="UP000317344">
    <property type="component" value="Chromosome"/>
</dbReference>
<dbReference type="InterPro" id="IPR009057">
    <property type="entry name" value="Homeodomain-like_sf"/>
</dbReference>
<dbReference type="InterPro" id="IPR054129">
    <property type="entry name" value="DesT_TetR_C"/>
</dbReference>
<dbReference type="GO" id="GO:0000976">
    <property type="term" value="F:transcription cis-regulatory region binding"/>
    <property type="evidence" value="ECO:0007669"/>
    <property type="project" value="TreeGrafter"/>
</dbReference>
<dbReference type="KEGG" id="toy:FO059_07810"/>
<reference evidence="6 7" key="2">
    <citation type="submission" date="2019-07" db="EMBL/GenBank/DDBJ databases">
        <authorList>
            <person name="Huang Y."/>
        </authorList>
    </citation>
    <scope>NUCLEOTIDE SEQUENCE [LARGE SCALE GENOMIC DNA]</scope>
    <source>
        <strain evidence="6 7">HY188</strain>
    </source>
</reference>
<dbReference type="InterPro" id="IPR001647">
    <property type="entry name" value="HTH_TetR"/>
</dbReference>
<protein>
    <submittedName>
        <fullName evidence="6">TetR/AcrR family transcriptional regulator</fullName>
    </submittedName>
</protein>